<reference evidence="1 2" key="1">
    <citation type="journal article" date="2020" name="bioRxiv">
        <title>Sequence and annotation of 42 cannabis genomes reveals extensive copy number variation in cannabinoid synthesis and pathogen resistance genes.</title>
        <authorList>
            <person name="Mckernan K.J."/>
            <person name="Helbert Y."/>
            <person name="Kane L.T."/>
            <person name="Ebling H."/>
            <person name="Zhang L."/>
            <person name="Liu B."/>
            <person name="Eaton Z."/>
            <person name="Mclaughlin S."/>
            <person name="Kingan S."/>
            <person name="Baybayan P."/>
            <person name="Concepcion G."/>
            <person name="Jordan M."/>
            <person name="Riva A."/>
            <person name="Barbazuk W."/>
            <person name="Harkins T."/>
        </authorList>
    </citation>
    <scope>NUCLEOTIDE SEQUENCE [LARGE SCALE GENOMIC DNA]</scope>
    <source>
        <strain evidence="2">cv. Jamaican Lion 4</strain>
        <tissue evidence="1">Leaf</tissue>
    </source>
</reference>
<dbReference type="Proteomes" id="UP000583929">
    <property type="component" value="Unassembled WGS sequence"/>
</dbReference>
<evidence type="ECO:0008006" key="3">
    <source>
        <dbReference type="Google" id="ProtNLM"/>
    </source>
</evidence>
<organism evidence="1 2">
    <name type="scientific">Cannabis sativa</name>
    <name type="common">Hemp</name>
    <name type="synonym">Marijuana</name>
    <dbReference type="NCBI Taxonomy" id="3483"/>
    <lineage>
        <taxon>Eukaryota</taxon>
        <taxon>Viridiplantae</taxon>
        <taxon>Streptophyta</taxon>
        <taxon>Embryophyta</taxon>
        <taxon>Tracheophyta</taxon>
        <taxon>Spermatophyta</taxon>
        <taxon>Magnoliopsida</taxon>
        <taxon>eudicotyledons</taxon>
        <taxon>Gunneridae</taxon>
        <taxon>Pentapetalae</taxon>
        <taxon>rosids</taxon>
        <taxon>fabids</taxon>
        <taxon>Rosales</taxon>
        <taxon>Cannabaceae</taxon>
        <taxon>Cannabis</taxon>
    </lineage>
</organism>
<dbReference type="PANTHER" id="PTHR15002">
    <property type="entry name" value="RIBOSOMAL BIOGENESIS PROTEIN LAS1L"/>
    <property type="match status" value="1"/>
</dbReference>
<comment type="caution">
    <text evidence="1">The sequence shown here is derived from an EMBL/GenBank/DDBJ whole genome shotgun (WGS) entry which is preliminary data.</text>
</comment>
<evidence type="ECO:0000313" key="1">
    <source>
        <dbReference type="EMBL" id="KAF4352262.1"/>
    </source>
</evidence>
<dbReference type="GO" id="GO:0004519">
    <property type="term" value="F:endonuclease activity"/>
    <property type="evidence" value="ECO:0007669"/>
    <property type="project" value="InterPro"/>
</dbReference>
<dbReference type="Pfam" id="PF04031">
    <property type="entry name" value="Las1"/>
    <property type="match status" value="1"/>
</dbReference>
<dbReference type="GO" id="GO:0030687">
    <property type="term" value="C:preribosome, large subunit precursor"/>
    <property type="evidence" value="ECO:0007669"/>
    <property type="project" value="TreeGrafter"/>
</dbReference>
<dbReference type="PANTHER" id="PTHR15002:SF0">
    <property type="entry name" value="RIBOSOMAL BIOGENESIS PROTEIN LAS1L"/>
    <property type="match status" value="1"/>
</dbReference>
<protein>
    <recommendedName>
        <fullName evidence="3">Las1-like protein</fullName>
    </recommendedName>
</protein>
<dbReference type="EMBL" id="JAATIQ010000530">
    <property type="protein sequence ID" value="KAF4352262.1"/>
    <property type="molecule type" value="Genomic_DNA"/>
</dbReference>
<proteinExistence type="predicted"/>
<accession>A0A7J6E1K1</accession>
<dbReference type="GO" id="GO:0000460">
    <property type="term" value="P:maturation of 5.8S rRNA"/>
    <property type="evidence" value="ECO:0007669"/>
    <property type="project" value="TreeGrafter"/>
</dbReference>
<evidence type="ECO:0000313" key="2">
    <source>
        <dbReference type="Proteomes" id="UP000583929"/>
    </source>
</evidence>
<dbReference type="GO" id="GO:0090730">
    <property type="term" value="C:Las1 complex"/>
    <property type="evidence" value="ECO:0007669"/>
    <property type="project" value="InterPro"/>
</dbReference>
<sequence length="698" mass="78521">MRFTRCSDKQLLHSQSQGYELAVIQFSKDLVMESILAFEEEQRQLQHQQISSTPSSPSSSSYGLKLVPWMSWEEWLFVYDSLFSDSPHAVSSALAKISTWGSRGCLPVTIEVTASIIEIQMRDPYFRKDQNIDASDKNRGNQGSDGSLSDEMLAMLYCMAIMRLVNGVVEKTRKQREVSIAVAADAINMPRTLIDIRHEGSHRELPTLQIVRSASIKALDWLKFYYWEPQKKAVPFQGDSTTKIRKRIKSKLRELAFCLNAKESPELSSSPLHGKRRRKHDWICGRKMFLSHAAGKLHSNSGGNKKQIKNVVKNLVGLYSSCSSEVVSVLLDFLLKTLNSSHSSELSEDTQVGSGTDTILNDWKPVITKFSNKEPELLVALLNAVLGMIEVQETSKDEIGGQLISSDNSPVVHQVEHLSSLFAWLANNLKELKPRHKALKTSETDVKSTGDSSLSNAALMQLMRKCLVLSASGNKQLLDSAILIAQLIGDINLMKKLNKISFLALSNSEVIENDPSLFNSKDLIQPDESLSQAGEKLEAIKRRRMKLKKAKTTDGDVEISRRWVVATSWNPCPIGMLPNSFGSSGCLPVLDNKDDESKFPEMSQARESLVSNHYNEMIQPDIPPSDDFVDKKRRRAVEDDCVSDVEDVWSQQGFDDKLWIGGLWKKLVEDVSMSEVHKYYSKVEELAVMKFRFKEIQL</sequence>
<dbReference type="AlphaFoldDB" id="A0A7J6E1K1"/>
<dbReference type="InterPro" id="IPR007174">
    <property type="entry name" value="Las1"/>
</dbReference>
<keyword evidence="2" id="KW-1185">Reference proteome</keyword>
<gene>
    <name evidence="1" type="ORF">G4B88_029218</name>
</gene>
<name>A0A7J6E1K1_CANSA</name>
<dbReference type="GO" id="GO:0000470">
    <property type="term" value="P:maturation of LSU-rRNA"/>
    <property type="evidence" value="ECO:0007669"/>
    <property type="project" value="TreeGrafter"/>
</dbReference>